<gene>
    <name evidence="3" type="primary">GIL1_0</name>
    <name evidence="3" type="ORF">CFP56_034989</name>
</gene>
<feature type="domain" description="GIL1/IRKI C-terminal" evidence="2">
    <location>
        <begin position="428"/>
        <end position="477"/>
    </location>
</feature>
<reference evidence="3 4" key="1">
    <citation type="journal article" date="2018" name="Sci. Data">
        <title>The draft genome sequence of cork oak.</title>
        <authorList>
            <person name="Ramos A.M."/>
            <person name="Usie A."/>
            <person name="Barbosa P."/>
            <person name="Barros P.M."/>
            <person name="Capote T."/>
            <person name="Chaves I."/>
            <person name="Simoes F."/>
            <person name="Abreu I."/>
            <person name="Carrasquinho I."/>
            <person name="Faro C."/>
            <person name="Guimaraes J.B."/>
            <person name="Mendonca D."/>
            <person name="Nobrega F."/>
            <person name="Rodrigues L."/>
            <person name="Saibo N.J.M."/>
            <person name="Varela M.C."/>
            <person name="Egas C."/>
            <person name="Matos J."/>
            <person name="Miguel C.M."/>
            <person name="Oliveira M.M."/>
            <person name="Ricardo C.P."/>
            <person name="Goncalves S."/>
        </authorList>
    </citation>
    <scope>NUCLEOTIDE SEQUENCE [LARGE SCALE GENOMIC DNA]</scope>
    <source>
        <strain evidence="4">cv. HL8</strain>
    </source>
</reference>
<keyword evidence="4" id="KW-1185">Reference proteome</keyword>
<dbReference type="Pfam" id="PF24994">
    <property type="entry name" value="GIL1_IRKI_C"/>
    <property type="match status" value="1"/>
</dbReference>
<evidence type="ECO:0000313" key="3">
    <source>
        <dbReference type="EMBL" id="KAK7823963.1"/>
    </source>
</evidence>
<dbReference type="Pfam" id="PF04859">
    <property type="entry name" value="DUF641"/>
    <property type="match status" value="1"/>
</dbReference>
<sequence>MPETDNISSSKPPQISEMFTKFAQAFKSKTFEFFTEIEPIDDSDGYSLLDSAEEVITDQKVVVIKPDPIRQAPPFVIEPTPPPSAITRPWRQTQMKIVDTQVSQTLISSVFATVSSFEASYFQLQTAHVPFVEENVKEADRALVSHLQRLSEFKQFYRDLVKNPDFGADLGIGSCLEAQVQENQSKLRTLGTFSNRLQSEIDQKDNEVLALKKKLGEIHKSNLKLSKKLSGNFDSSCEVFLSVRVFDSVLHDACRATHRFTKILVELMTKAMWDLDLAANSVYLGIEYAKKGHNRYAFLSYVCLGMFRGFDLEGFGLGGNDIVCNGHVSNSEKNGTSMKQLLEHVSSNPMELLSRNQSCDFSRFCENKYHELINLTMESSIFSNLAHNEVILNSWKSLSVFYDSFVRMASSIWTLHKLAFSFDPVVEIFQVERGVDFSMVYMEDVTRRCILPGKTRAKVGFTVVPGFKIGRTIIQAQAWFAGQNLVIEFHEINVGGSISKNDACLTKLKKETVEIHTHKYKLLATILKWELLWYGNSFGYLVICSYNSIWFVNSVWASRSKCNLTKSFYVGFDPTQTI</sequence>
<dbReference type="GO" id="GO:0009959">
    <property type="term" value="P:negative gravitropism"/>
    <property type="evidence" value="ECO:0007669"/>
    <property type="project" value="InterPro"/>
</dbReference>
<evidence type="ECO:0000259" key="1">
    <source>
        <dbReference type="Pfam" id="PF04859"/>
    </source>
</evidence>
<protein>
    <submittedName>
        <fullName evidence="3">Protein gravitropic in the light 1</fullName>
    </submittedName>
</protein>
<evidence type="ECO:0000259" key="2">
    <source>
        <dbReference type="Pfam" id="PF24994"/>
    </source>
</evidence>
<proteinExistence type="predicted"/>
<accession>A0AAW0JBH7</accession>
<dbReference type="PANTHER" id="PTHR31161">
    <property type="entry name" value="PROTEIN GRAVITROPIC IN THE LIGHT 1"/>
    <property type="match status" value="1"/>
</dbReference>
<dbReference type="InterPro" id="IPR040225">
    <property type="entry name" value="GIL1-like"/>
</dbReference>
<dbReference type="InterPro" id="IPR056813">
    <property type="entry name" value="GIL1_IRKI_C"/>
</dbReference>
<feature type="domain" description="DUF641" evidence="1">
    <location>
        <begin position="100"/>
        <end position="228"/>
    </location>
</feature>
<name>A0AAW0JBH7_QUESU</name>
<evidence type="ECO:0000313" key="4">
    <source>
        <dbReference type="Proteomes" id="UP000237347"/>
    </source>
</evidence>
<dbReference type="GO" id="GO:0009639">
    <property type="term" value="P:response to red or far red light"/>
    <property type="evidence" value="ECO:0007669"/>
    <property type="project" value="InterPro"/>
</dbReference>
<dbReference type="InterPro" id="IPR006943">
    <property type="entry name" value="DUF641_pln"/>
</dbReference>
<comment type="caution">
    <text evidence="3">The sequence shown here is derived from an EMBL/GenBank/DDBJ whole genome shotgun (WGS) entry which is preliminary data.</text>
</comment>
<dbReference type="AlphaFoldDB" id="A0AAW0JBH7"/>
<dbReference type="EMBL" id="PKMF04000618">
    <property type="protein sequence ID" value="KAK7823963.1"/>
    <property type="molecule type" value="Genomic_DNA"/>
</dbReference>
<organism evidence="3 4">
    <name type="scientific">Quercus suber</name>
    <name type="common">Cork oak</name>
    <dbReference type="NCBI Taxonomy" id="58331"/>
    <lineage>
        <taxon>Eukaryota</taxon>
        <taxon>Viridiplantae</taxon>
        <taxon>Streptophyta</taxon>
        <taxon>Embryophyta</taxon>
        <taxon>Tracheophyta</taxon>
        <taxon>Spermatophyta</taxon>
        <taxon>Magnoliopsida</taxon>
        <taxon>eudicotyledons</taxon>
        <taxon>Gunneridae</taxon>
        <taxon>Pentapetalae</taxon>
        <taxon>rosids</taxon>
        <taxon>fabids</taxon>
        <taxon>Fagales</taxon>
        <taxon>Fagaceae</taxon>
        <taxon>Quercus</taxon>
    </lineage>
</organism>
<dbReference type="Proteomes" id="UP000237347">
    <property type="component" value="Unassembled WGS sequence"/>
</dbReference>